<feature type="domain" description="Tip attachment protein J second Ig-like" evidence="4">
    <location>
        <begin position="706"/>
        <end position="808"/>
    </location>
</feature>
<dbReference type="EMBL" id="PDDV01000007">
    <property type="protein sequence ID" value="PEH74218.1"/>
    <property type="molecule type" value="Genomic_DNA"/>
</dbReference>
<dbReference type="AlphaFoldDB" id="A0A2A7U7G0"/>
<evidence type="ECO:0000259" key="2">
    <source>
        <dbReference type="Pfam" id="PF13550"/>
    </source>
</evidence>
<dbReference type="InterPro" id="IPR057587">
    <property type="entry name" value="GpJ_Ig_second"/>
</dbReference>
<evidence type="ECO:0000313" key="7">
    <source>
        <dbReference type="Proteomes" id="UP000219788"/>
    </source>
</evidence>
<dbReference type="Pfam" id="PF24489">
    <property type="entry name" value="Ig_J_second"/>
    <property type="match status" value="1"/>
</dbReference>
<dbReference type="InterPro" id="IPR053171">
    <property type="entry name" value="Viral_Tip_Attach_Protein"/>
</dbReference>
<organism evidence="6 7">
    <name type="scientific">Edwardsiella tarda</name>
    <dbReference type="NCBI Taxonomy" id="636"/>
    <lineage>
        <taxon>Bacteria</taxon>
        <taxon>Pseudomonadati</taxon>
        <taxon>Pseudomonadota</taxon>
        <taxon>Gammaproteobacteria</taxon>
        <taxon>Enterobacterales</taxon>
        <taxon>Hafniaceae</taxon>
        <taxon>Edwardsiella</taxon>
    </lineage>
</organism>
<dbReference type="InterPro" id="IPR055383">
    <property type="entry name" value="FN3-1_GpJ"/>
</dbReference>
<dbReference type="InterPro" id="IPR032876">
    <property type="entry name" value="J_dom"/>
</dbReference>
<gene>
    <name evidence="6" type="ORF">CRM76_01285</name>
</gene>
<dbReference type="Pfam" id="PF24801">
    <property type="entry name" value="FNIII-A_GpJ"/>
    <property type="match status" value="1"/>
</dbReference>
<feature type="domain" description="Tip attachment protein J HDII-ins2" evidence="5">
    <location>
        <begin position="86"/>
        <end position="207"/>
    </location>
</feature>
<evidence type="ECO:0000259" key="4">
    <source>
        <dbReference type="Pfam" id="PF24489"/>
    </source>
</evidence>
<dbReference type="PANTHER" id="PTHR36251:SF2">
    <property type="entry name" value="GIFSY-2 PROPHAGE HOST SPECIFICITY PROTEIN J, PHAGE LAMBDA"/>
    <property type="match status" value="1"/>
</dbReference>
<dbReference type="STRING" id="636.AAW15_07840"/>
<dbReference type="Proteomes" id="UP000219788">
    <property type="component" value="Unassembled WGS sequence"/>
</dbReference>
<dbReference type="InterPro" id="IPR015406">
    <property type="entry name" value="GpJ_CSF"/>
</dbReference>
<reference evidence="7" key="1">
    <citation type="submission" date="2017-09" db="EMBL/GenBank/DDBJ databases">
        <title>FDA dAtabase for Regulatory Grade micrObial Sequences (FDA-ARGOS): Supporting development and validation of Infectious Disease Dx tests.</title>
        <authorList>
            <person name="Goldberg B."/>
            <person name="Campos J."/>
            <person name="Tallon L."/>
            <person name="Sadzewicz L."/>
            <person name="Ott S."/>
            <person name="Zhao X."/>
            <person name="Nagaraj S."/>
            <person name="Vavikolanu K."/>
            <person name="Aluvathingal J."/>
            <person name="Nadendla S."/>
            <person name="Geyer C."/>
            <person name="Sichtig H."/>
        </authorList>
    </citation>
    <scope>NUCLEOTIDE SEQUENCE [LARGE SCALE GENOMIC DNA]</scope>
    <source>
        <strain evidence="7">FDAARGOS_370</strain>
    </source>
</reference>
<dbReference type="PANTHER" id="PTHR36251">
    <property type="entry name" value="FELS-1 PROPHAGE HOST SPECIFICITY PROTEIN-RELATED"/>
    <property type="match status" value="1"/>
</dbReference>
<dbReference type="RefSeq" id="WP_098142591.1">
    <property type="nucleotide sequence ID" value="NZ_PDDV01000007.1"/>
</dbReference>
<feature type="domain" description="Tip attachment protein J Fn3-1" evidence="3">
    <location>
        <begin position="602"/>
        <end position="704"/>
    </location>
</feature>
<dbReference type="InterPro" id="IPR036116">
    <property type="entry name" value="FN3_sf"/>
</dbReference>
<dbReference type="OrthoDB" id="109844at2"/>
<protein>
    <submittedName>
        <fullName evidence="6">Host specificity protein J</fullName>
    </submittedName>
</protein>
<name>A0A2A7U7G0_EDWTA</name>
<evidence type="ECO:0000313" key="6">
    <source>
        <dbReference type="EMBL" id="PEH74218.1"/>
    </source>
</evidence>
<evidence type="ECO:0000259" key="5">
    <source>
        <dbReference type="Pfam" id="PF24801"/>
    </source>
</evidence>
<sequence length="1113" mass="122475">MGKGRAKQHTPYEAPDSLKSTQRLSIIDAISEGPIEGPVAGLASVYLNDTPAIDDEGNSNINGLTVIYNAGTQEQAALEGFEASGAETIIGSEVKATTPITRTITSANIDRLRLTLGVVALQSVSDEGDRDISSVTLRIQLQRDGHWQDTSELTLRGKTTSQFLTSVVLDDLPPRPFGVRVVRVTPDSTSDQLQNRTLWSSYTEIIDIRQRYPNTAVVGLLVNSEQFGSQQVRRTYLVRGRIIQVPANYDPHTHHYEGLWQGDFKAAWSNNPAWVLYDLLTHPRYGLGRRVGALSVDKWALYAIARYCDQPVPDGYGGSEPRMTCNASLSEQRKAYDVINDLCSIMRCMPVWNGQTLTFVQDRPSDTVWSYSNANVVEGRFNYTFSALKARHSAAEIRFVDPDNGWRVSTEYVADEGMIARYGLNVLKLDAFGCTCRGQAYRMGLWALTSEKLETQMVTFSLGMEGIRHLPGDIIEICDNDYAGIALGGRLLEVGEGWVRLDRPVNVETFTQLLVADRQGGQVSVAIHGQPAPDQLHVSALPPGCVAFDCWSLRQASLRPRLFRCLEIVENGDGSYGVTALQHVPEKESIVDNGAHFDPKPPTIYGIVPPAVQHLTVEISEAGGQYQAWVRWDTPRMVNGIRFLLQLKIQDGEVQRLVGNYTTSACEYRLYGLTLGHYQLSVRSVSVSGLRGDPTEIRFVIAAPEAPIEVVITPGYFQFTVTPRQTLFNPETQFEFWFSPRRLHDLDQVVTQASYLGSGRFWVVSGAMIRPGEDYYLYVRSVNTVGKSAFVEAVGQASNDAAGYLDFFAGQIGRTHLAQALREQIDLGAESSGQIEEINQSWQDLQGRLNTLWGVRVQQLQDGRHYIAGLGVGIENDAQGEVQSQILLLADRLVMLDPDNGATTPLFVVQEGQMWLNELLLKRLIAASIISSGNPPTFVLTPEGALFARQVDISGHVNATSGRLSHVTIDESCDVKEIRAETIKGDIVKVITLRLGTPLQISAAPFDRLLFAMPVAAHGTTSTNTTSSGKDGRDISSTSYSGTRIGININGREVVVANQLGSGVDVGTAIEPIPAATNITLELWVEKGNSNHMRRYTDDQTISMTLNCLLYKA</sequence>
<dbReference type="InterPro" id="IPR055385">
    <property type="entry name" value="GpJ_HDII-ins2"/>
</dbReference>
<dbReference type="SUPFAM" id="SSF49265">
    <property type="entry name" value="Fibronectin type III"/>
    <property type="match status" value="1"/>
</dbReference>
<dbReference type="Pfam" id="PF09327">
    <property type="entry name" value="Phage_Tail_Tip"/>
    <property type="match status" value="1"/>
</dbReference>
<comment type="caution">
    <text evidence="6">The sequence shown here is derived from an EMBL/GenBank/DDBJ whole genome shotgun (WGS) entry which is preliminary data.</text>
</comment>
<proteinExistence type="predicted"/>
<dbReference type="Pfam" id="PF13550">
    <property type="entry name" value="Phage-tail_3"/>
    <property type="match status" value="1"/>
</dbReference>
<evidence type="ECO:0000259" key="3">
    <source>
        <dbReference type="Pfam" id="PF24421"/>
    </source>
</evidence>
<accession>A0A2A7U7G0</accession>
<feature type="domain" description="Tip attachment protein J" evidence="2">
    <location>
        <begin position="330"/>
        <end position="493"/>
    </location>
</feature>
<dbReference type="Pfam" id="PF24421">
    <property type="entry name" value="Ig_J"/>
    <property type="match status" value="1"/>
</dbReference>
<feature type="domain" description="Tip attachment protein J central straight fiber" evidence="1">
    <location>
        <begin position="834"/>
        <end position="963"/>
    </location>
</feature>
<evidence type="ECO:0000259" key="1">
    <source>
        <dbReference type="Pfam" id="PF09327"/>
    </source>
</evidence>